<dbReference type="Pfam" id="PF02624">
    <property type="entry name" value="YcaO"/>
    <property type="match status" value="1"/>
</dbReference>
<protein>
    <submittedName>
        <fullName evidence="1">Thiazole/oxazole-forming peptide maturase SagD family component</fullName>
    </submittedName>
</protein>
<name>A0A562WPE8_9ACTN</name>
<dbReference type="Gene3D" id="3.30.160.660">
    <property type="match status" value="1"/>
</dbReference>
<evidence type="ECO:0000313" key="1">
    <source>
        <dbReference type="EMBL" id="TWJ32210.1"/>
    </source>
</evidence>
<dbReference type="PANTHER" id="PTHR37809:SF1">
    <property type="entry name" value="RIBOSOMAL PROTEIN S12 METHYLTHIOTRANSFERASE ACCESSORY FACTOR YCAO"/>
    <property type="match status" value="1"/>
</dbReference>
<evidence type="ECO:0000313" key="2">
    <source>
        <dbReference type="Proteomes" id="UP000319728"/>
    </source>
</evidence>
<dbReference type="EMBL" id="VLLP01000001">
    <property type="protein sequence ID" value="TWJ32210.1"/>
    <property type="molecule type" value="Genomic_DNA"/>
</dbReference>
<dbReference type="AlphaFoldDB" id="A0A562WPE8"/>
<dbReference type="Proteomes" id="UP000319728">
    <property type="component" value="Unassembled WGS sequence"/>
</dbReference>
<dbReference type="Gene3D" id="3.30.40.250">
    <property type="match status" value="1"/>
</dbReference>
<dbReference type="PANTHER" id="PTHR37809">
    <property type="entry name" value="RIBOSOMAL PROTEIN S12 METHYLTHIOTRANSFERASE ACCESSORY FACTOR YCAO"/>
    <property type="match status" value="1"/>
</dbReference>
<dbReference type="Gene3D" id="3.30.1330.230">
    <property type="match status" value="1"/>
</dbReference>
<dbReference type="PROSITE" id="PS51664">
    <property type="entry name" value="YCAO"/>
    <property type="match status" value="1"/>
</dbReference>
<comment type="caution">
    <text evidence="1">The sequence shown here is derived from an EMBL/GenBank/DDBJ whole genome shotgun (WGS) entry which is preliminary data.</text>
</comment>
<reference evidence="1 2" key="1">
    <citation type="submission" date="2019-07" db="EMBL/GenBank/DDBJ databases">
        <title>R&amp;d 2014.</title>
        <authorList>
            <person name="Klenk H.-P."/>
        </authorList>
    </citation>
    <scope>NUCLEOTIDE SEQUENCE [LARGE SCALE GENOMIC DNA]</scope>
    <source>
        <strain evidence="1 2">DSM 43912</strain>
    </source>
</reference>
<accession>A0A562WPE8</accession>
<keyword evidence="2" id="KW-1185">Reference proteome</keyword>
<gene>
    <name evidence="1" type="ORF">JD81_05783</name>
</gene>
<organism evidence="1 2">
    <name type="scientific">Micromonospora sagamiensis</name>
    <dbReference type="NCBI Taxonomy" id="47875"/>
    <lineage>
        <taxon>Bacteria</taxon>
        <taxon>Bacillati</taxon>
        <taxon>Actinomycetota</taxon>
        <taxon>Actinomycetes</taxon>
        <taxon>Micromonosporales</taxon>
        <taxon>Micromonosporaceae</taxon>
        <taxon>Micromonospora</taxon>
    </lineage>
</organism>
<dbReference type="InterPro" id="IPR003776">
    <property type="entry name" value="YcaO-like_dom"/>
</dbReference>
<dbReference type="RefSeq" id="WP_186500101.1">
    <property type="nucleotide sequence ID" value="NZ_AP023438.1"/>
</dbReference>
<proteinExistence type="predicted"/>
<sequence length="612" mass="65703">MTVTEPPGSLSDQEWEDLAAGCDIVSLDSGRTSALIRRGGRGWQLRSAAPHLLLTRARQLAGAKPSTVPDGPAEPPSRPQIARHRLAPVDLFLDAAGDGWGLGRWESTDDLVAACRTAASAAVPVAACAARLGQWAGALVELSGATVHQPVLVLGRWLVVGPVVRTRTDHRWFWAVLDQLDPHLTVRVAQDHRLVQPPDGAPAAAVVSATVAAREIDPDGADVHLWDLRTGSRQRVRAPRSVLRWRQSGVAADTEVFQPWVDREEVDAAVPLAIALASASDPVRPVRAAAVSPLASLATVRATFEAAERFALNRRPARTVTCARDELPTGEPVVFPDPFTDEQLASPGFPFEAVDLSLPRQWTHATSLTDGQLCWVPTDLACLAPAVGAGRPCTARTSTGTAAHTSGLLAEQSGLLEVVERDLVVRHWFTGRVRRLDAAVWARELDQVARQFGREPYLYICDDPLVPVCVVTLHDPDTGAAHVAGCAAAPTVAQAATHAFEEALMLHQRGPQVDRPAPLAAPLAADPLDQAGAAAIEANFSFDQLRRRYRAVSVDLDTPGLRAEGIVVRRVISPIAVDLLPPNAPLAERLLDEEQRTALDGSRQLVRLFLPE</sequence>